<evidence type="ECO:0000256" key="9">
    <source>
        <dbReference type="PROSITE-ProRule" id="PRU10040"/>
    </source>
</evidence>
<dbReference type="Proteomes" id="UP001642487">
    <property type="component" value="Chromosome 8"/>
</dbReference>
<evidence type="ECO:0000256" key="5">
    <source>
        <dbReference type="ARBA" id="ARBA00022512"/>
    </source>
</evidence>
<evidence type="ECO:0000256" key="10">
    <source>
        <dbReference type="RuleBase" id="RU000589"/>
    </source>
</evidence>
<protein>
    <recommendedName>
        <fullName evidence="4 10">Pectinesterase</fullName>
        <ecNumber evidence="4 10">3.1.1.11</ecNumber>
    </recommendedName>
</protein>
<dbReference type="InterPro" id="IPR012334">
    <property type="entry name" value="Pectin_lyas_fold"/>
</dbReference>
<evidence type="ECO:0000256" key="6">
    <source>
        <dbReference type="ARBA" id="ARBA00022801"/>
    </source>
</evidence>
<comment type="catalytic activity">
    <reaction evidence="8 10">
        <text>[(1-&gt;4)-alpha-D-galacturonosyl methyl ester](n) + n H2O = [(1-&gt;4)-alpha-D-galacturonosyl](n) + n methanol + n H(+)</text>
        <dbReference type="Rhea" id="RHEA:22380"/>
        <dbReference type="Rhea" id="RHEA-COMP:14570"/>
        <dbReference type="Rhea" id="RHEA-COMP:14573"/>
        <dbReference type="ChEBI" id="CHEBI:15377"/>
        <dbReference type="ChEBI" id="CHEBI:15378"/>
        <dbReference type="ChEBI" id="CHEBI:17790"/>
        <dbReference type="ChEBI" id="CHEBI:140522"/>
        <dbReference type="ChEBI" id="CHEBI:140523"/>
        <dbReference type="EC" id="3.1.1.11"/>
    </reaction>
</comment>
<evidence type="ECO:0000256" key="7">
    <source>
        <dbReference type="ARBA" id="ARBA00023085"/>
    </source>
</evidence>
<evidence type="ECO:0000256" key="2">
    <source>
        <dbReference type="ARBA" id="ARBA00005184"/>
    </source>
</evidence>
<sequence length="419" mass="46465">MKIYHNTLPHLLLYTSPKKTTHKEIFGRMSRPTVTSSFPATVAVALAVVQLVILIVPSTVVEARTKTIPADSSKLDEWIAHNMREYNDRKGNETGVKALDRRLAKAEDGVRLIIVRKDGRGNFTTITKAIESIPSGNRRRVVVWIGGGIYREKITIEASKPFVTLYGQKGKRPMITFDATASEFGTVKSATVAVESDYFVAVNLAFVNSAPMPELGGTGGQAVAMRISGDKAAFHECHFIGFQDTLCDDRGRHFFKDCYIQGTVDFIFGNGKSLYLKTTINSVAEGTGVITAQAREEATDDSGFTFAYCNITGTGNTYLGRAWKERTRVVFAYTYMGNLINTEGWSDKMHGSKPRKSMYYGEYKCMGPGATPLGRVNYARILSDEEAKAFLSMTYIQGNKWLLPPPDLSFSRSQPNFFH</sequence>
<feature type="active site" evidence="9">
    <location>
        <position position="265"/>
    </location>
</feature>
<accession>A0ABP0Z5V6</accession>
<keyword evidence="7 10" id="KW-0063">Aspartyl esterase</keyword>
<keyword evidence="11" id="KW-0812">Transmembrane</keyword>
<evidence type="ECO:0000256" key="3">
    <source>
        <dbReference type="ARBA" id="ARBA00008891"/>
    </source>
</evidence>
<keyword evidence="11" id="KW-1133">Transmembrane helix</keyword>
<evidence type="ECO:0000313" key="14">
    <source>
        <dbReference type="Proteomes" id="UP001642487"/>
    </source>
</evidence>
<dbReference type="InterPro" id="IPR011050">
    <property type="entry name" value="Pectin_lyase_fold/virulence"/>
</dbReference>
<keyword evidence="14" id="KW-1185">Reference proteome</keyword>
<evidence type="ECO:0000256" key="4">
    <source>
        <dbReference type="ARBA" id="ARBA00013229"/>
    </source>
</evidence>
<comment type="similarity">
    <text evidence="3">Belongs to the pectinesterase family.</text>
</comment>
<dbReference type="PANTHER" id="PTHR31321:SF126">
    <property type="entry name" value="PECTINESTERASE"/>
    <property type="match status" value="1"/>
</dbReference>
<dbReference type="Pfam" id="PF01095">
    <property type="entry name" value="Pectinesterase"/>
    <property type="match status" value="1"/>
</dbReference>
<keyword evidence="6 10" id="KW-0378">Hydrolase</keyword>
<evidence type="ECO:0000256" key="11">
    <source>
        <dbReference type="SAM" id="Phobius"/>
    </source>
</evidence>
<dbReference type="SUPFAM" id="SSF51126">
    <property type="entry name" value="Pectin lyase-like"/>
    <property type="match status" value="1"/>
</dbReference>
<comment type="pathway">
    <text evidence="2 10">Glycan metabolism; pectin degradation; 2-dehydro-3-deoxy-D-gluconate from pectin: step 1/5.</text>
</comment>
<comment type="subcellular location">
    <subcellularLocation>
        <location evidence="1">Secreted</location>
        <location evidence="1">Cell wall</location>
    </subcellularLocation>
</comment>
<organism evidence="13 14">
    <name type="scientific">Citrullus colocynthis</name>
    <name type="common">colocynth</name>
    <dbReference type="NCBI Taxonomy" id="252529"/>
    <lineage>
        <taxon>Eukaryota</taxon>
        <taxon>Viridiplantae</taxon>
        <taxon>Streptophyta</taxon>
        <taxon>Embryophyta</taxon>
        <taxon>Tracheophyta</taxon>
        <taxon>Spermatophyta</taxon>
        <taxon>Magnoliopsida</taxon>
        <taxon>eudicotyledons</taxon>
        <taxon>Gunneridae</taxon>
        <taxon>Pentapetalae</taxon>
        <taxon>rosids</taxon>
        <taxon>fabids</taxon>
        <taxon>Cucurbitales</taxon>
        <taxon>Cucurbitaceae</taxon>
        <taxon>Benincaseae</taxon>
        <taxon>Citrullus</taxon>
    </lineage>
</organism>
<dbReference type="InterPro" id="IPR000070">
    <property type="entry name" value="Pectinesterase_cat"/>
</dbReference>
<evidence type="ECO:0000259" key="12">
    <source>
        <dbReference type="Pfam" id="PF01095"/>
    </source>
</evidence>
<keyword evidence="5" id="KW-0964">Secreted</keyword>
<evidence type="ECO:0000313" key="13">
    <source>
        <dbReference type="EMBL" id="CAK9328155.1"/>
    </source>
</evidence>
<evidence type="ECO:0000256" key="8">
    <source>
        <dbReference type="ARBA" id="ARBA00047928"/>
    </source>
</evidence>
<keyword evidence="5" id="KW-0134">Cell wall</keyword>
<keyword evidence="11" id="KW-0472">Membrane</keyword>
<dbReference type="EC" id="3.1.1.11" evidence="4 10"/>
<dbReference type="EMBL" id="OZ021742">
    <property type="protein sequence ID" value="CAK9328155.1"/>
    <property type="molecule type" value="Genomic_DNA"/>
</dbReference>
<reference evidence="13 14" key="1">
    <citation type="submission" date="2024-03" db="EMBL/GenBank/DDBJ databases">
        <authorList>
            <person name="Gkanogiannis A."/>
            <person name="Becerra Lopez-Lavalle L."/>
        </authorList>
    </citation>
    <scope>NUCLEOTIDE SEQUENCE [LARGE SCALE GENOMIC DNA]</scope>
</reference>
<evidence type="ECO:0000256" key="1">
    <source>
        <dbReference type="ARBA" id="ARBA00004191"/>
    </source>
</evidence>
<proteinExistence type="inferred from homology"/>
<name>A0ABP0Z5V6_9ROSI</name>
<dbReference type="PROSITE" id="PS00503">
    <property type="entry name" value="PECTINESTERASE_2"/>
    <property type="match status" value="1"/>
</dbReference>
<feature type="domain" description="Pectinesterase catalytic" evidence="12">
    <location>
        <begin position="113"/>
        <end position="399"/>
    </location>
</feature>
<gene>
    <name evidence="13" type="ORF">CITCOLO1_LOCUS20560</name>
</gene>
<dbReference type="Gene3D" id="2.160.20.10">
    <property type="entry name" value="Single-stranded right-handed beta-helix, Pectin lyase-like"/>
    <property type="match status" value="1"/>
</dbReference>
<feature type="transmembrane region" description="Helical" evidence="11">
    <location>
        <begin position="38"/>
        <end position="56"/>
    </location>
</feature>
<dbReference type="PANTHER" id="PTHR31321">
    <property type="entry name" value="ACYL-COA THIOESTER HYDROLASE YBHC-RELATED"/>
    <property type="match status" value="1"/>
</dbReference>
<dbReference type="InterPro" id="IPR033131">
    <property type="entry name" value="Pectinesterase_Asp_AS"/>
</dbReference>